<protein>
    <submittedName>
        <fullName evidence="9">DMT family transporter</fullName>
    </submittedName>
</protein>
<sequence>MAWLWLLGAIATEVVATTSLKLSDGFSRLVPSVVVVLGYVGAFVLLAQALKRFEVGTAYALWSGIGTAAVVLIGVLFLGEGLSLVKAGGVLLIIGGVVLLNLSGGH</sequence>
<comment type="subcellular location">
    <subcellularLocation>
        <location evidence="1 7">Cell membrane</location>
        <topology evidence="1 7">Multi-pass membrane protein</topology>
    </subcellularLocation>
</comment>
<dbReference type="Pfam" id="PF00893">
    <property type="entry name" value="Multi_Drug_Res"/>
    <property type="match status" value="1"/>
</dbReference>
<feature type="transmembrane region" description="Helical" evidence="8">
    <location>
        <begin position="59"/>
        <end position="78"/>
    </location>
</feature>
<evidence type="ECO:0000256" key="2">
    <source>
        <dbReference type="ARBA" id="ARBA00022448"/>
    </source>
</evidence>
<evidence type="ECO:0000256" key="8">
    <source>
        <dbReference type="SAM" id="Phobius"/>
    </source>
</evidence>
<evidence type="ECO:0000256" key="3">
    <source>
        <dbReference type="ARBA" id="ARBA00022475"/>
    </source>
</evidence>
<evidence type="ECO:0000256" key="5">
    <source>
        <dbReference type="ARBA" id="ARBA00022989"/>
    </source>
</evidence>
<evidence type="ECO:0000256" key="7">
    <source>
        <dbReference type="RuleBase" id="RU003942"/>
    </source>
</evidence>
<keyword evidence="10" id="KW-1185">Reference proteome</keyword>
<dbReference type="Gene3D" id="1.10.3730.20">
    <property type="match status" value="1"/>
</dbReference>
<dbReference type="PANTHER" id="PTHR30561:SF1">
    <property type="entry name" value="MULTIDRUG TRANSPORTER EMRE"/>
    <property type="match status" value="1"/>
</dbReference>
<evidence type="ECO:0000256" key="6">
    <source>
        <dbReference type="ARBA" id="ARBA00023136"/>
    </source>
</evidence>
<comment type="caution">
    <text evidence="9">The sequence shown here is derived from an EMBL/GenBank/DDBJ whole genome shotgun (WGS) entry which is preliminary data.</text>
</comment>
<feature type="transmembrane region" description="Helical" evidence="8">
    <location>
        <begin position="26"/>
        <end position="47"/>
    </location>
</feature>
<keyword evidence="5 8" id="KW-1133">Transmembrane helix</keyword>
<keyword evidence="2" id="KW-0813">Transport</keyword>
<dbReference type="InterPro" id="IPR045324">
    <property type="entry name" value="Small_multidrug_res"/>
</dbReference>
<dbReference type="RefSeq" id="WP_013677515.1">
    <property type="nucleotide sequence ID" value="NZ_BAABKS010000002.1"/>
</dbReference>
<accession>A0ABW3VQX5</accession>
<feature type="transmembrane region" description="Helical" evidence="8">
    <location>
        <begin position="84"/>
        <end position="102"/>
    </location>
</feature>
<dbReference type="InterPro" id="IPR037185">
    <property type="entry name" value="EmrE-like"/>
</dbReference>
<proteinExistence type="inferred from homology"/>
<name>A0ABW3VQX5_9PSEU</name>
<reference evidence="10" key="1">
    <citation type="journal article" date="2019" name="Int. J. Syst. Evol. Microbiol.">
        <title>The Global Catalogue of Microorganisms (GCM) 10K type strain sequencing project: providing services to taxonomists for standard genome sequencing and annotation.</title>
        <authorList>
            <consortium name="The Broad Institute Genomics Platform"/>
            <consortium name="The Broad Institute Genome Sequencing Center for Infectious Disease"/>
            <person name="Wu L."/>
            <person name="Ma J."/>
        </authorList>
    </citation>
    <scope>NUCLEOTIDE SEQUENCE [LARGE SCALE GENOMIC DNA]</scope>
    <source>
        <strain evidence="10">CCUG 49018</strain>
    </source>
</reference>
<organism evidence="9 10">
    <name type="scientific">Pseudonocardia benzenivorans</name>
    <dbReference type="NCBI Taxonomy" id="228005"/>
    <lineage>
        <taxon>Bacteria</taxon>
        <taxon>Bacillati</taxon>
        <taxon>Actinomycetota</taxon>
        <taxon>Actinomycetes</taxon>
        <taxon>Pseudonocardiales</taxon>
        <taxon>Pseudonocardiaceae</taxon>
        <taxon>Pseudonocardia</taxon>
    </lineage>
</organism>
<dbReference type="PANTHER" id="PTHR30561">
    <property type="entry name" value="SMR FAMILY PROTON-DEPENDENT DRUG EFFLUX TRANSPORTER SUGE"/>
    <property type="match status" value="1"/>
</dbReference>
<keyword evidence="3" id="KW-1003">Cell membrane</keyword>
<dbReference type="SUPFAM" id="SSF103481">
    <property type="entry name" value="Multidrug resistance efflux transporter EmrE"/>
    <property type="match status" value="1"/>
</dbReference>
<evidence type="ECO:0000256" key="1">
    <source>
        <dbReference type="ARBA" id="ARBA00004651"/>
    </source>
</evidence>
<dbReference type="Proteomes" id="UP001597182">
    <property type="component" value="Unassembled WGS sequence"/>
</dbReference>
<gene>
    <name evidence="9" type="ORF">ACFQ34_25900</name>
</gene>
<evidence type="ECO:0000313" key="10">
    <source>
        <dbReference type="Proteomes" id="UP001597182"/>
    </source>
</evidence>
<keyword evidence="4 7" id="KW-0812">Transmembrane</keyword>
<dbReference type="InterPro" id="IPR000390">
    <property type="entry name" value="Small_drug/metabolite_transptr"/>
</dbReference>
<comment type="similarity">
    <text evidence="7">Belongs to the drug/metabolite transporter (DMT) superfamily. Small multidrug resistance (SMR) (TC 2.A.7.1) family.</text>
</comment>
<evidence type="ECO:0000256" key="4">
    <source>
        <dbReference type="ARBA" id="ARBA00022692"/>
    </source>
</evidence>
<keyword evidence="6 8" id="KW-0472">Membrane</keyword>
<dbReference type="EMBL" id="JBHTMB010000241">
    <property type="protein sequence ID" value="MFD1236735.1"/>
    <property type="molecule type" value="Genomic_DNA"/>
</dbReference>
<evidence type="ECO:0000313" key="9">
    <source>
        <dbReference type="EMBL" id="MFD1236735.1"/>
    </source>
</evidence>